<dbReference type="InterPro" id="IPR046700">
    <property type="entry name" value="DUF6570"/>
</dbReference>
<dbReference type="Pfam" id="PF20209">
    <property type="entry name" value="DUF6570"/>
    <property type="match status" value="1"/>
</dbReference>
<sequence length="226" mass="25802">MGPDFVCTVCHRMMYSPNVVSFDRKKYSKGTPEMLQNTFRHQYECPDGTEWICLTCNRSLKRSNAPVMAKANGLGLETIPPKLECLNELELRLISLRIPFMKMVSLPSCKQRAHEPAVNVPSNVDTVVDVLPRLPSQCELIALKLKRKLSYKDHYMYQYVRPTIVMNSLKWLKVKKPLFKSFNEPATDGASAGIKCEEDMFLRVNPISRRKENEGGGAVFMAREVQ</sequence>
<dbReference type="eggNOG" id="KOG0987">
    <property type="taxonomic scope" value="Eukaryota"/>
</dbReference>
<feature type="domain" description="DUF6570" evidence="1">
    <location>
        <begin position="64"/>
        <end position="181"/>
    </location>
</feature>
<organism evidence="2">
    <name type="scientific">Amphimedon queenslandica</name>
    <name type="common">Sponge</name>
    <dbReference type="NCBI Taxonomy" id="400682"/>
    <lineage>
        <taxon>Eukaryota</taxon>
        <taxon>Metazoa</taxon>
        <taxon>Porifera</taxon>
        <taxon>Demospongiae</taxon>
        <taxon>Heteroscleromorpha</taxon>
        <taxon>Haplosclerida</taxon>
        <taxon>Niphatidae</taxon>
        <taxon>Amphimedon</taxon>
    </lineage>
</organism>
<accession>A0A1X7VYG0</accession>
<name>A0A1X7VYG0_AMPQE</name>
<dbReference type="EnsemblMetazoa" id="Aqu2.1.44524_001">
    <property type="protein sequence ID" value="Aqu2.1.44524_001"/>
    <property type="gene ID" value="Aqu2.1.44524"/>
</dbReference>
<dbReference type="InParanoid" id="A0A1X7VYG0"/>
<proteinExistence type="predicted"/>
<dbReference type="AlphaFoldDB" id="A0A1X7VYG0"/>
<protein>
    <recommendedName>
        <fullName evidence="1">DUF6570 domain-containing protein</fullName>
    </recommendedName>
</protein>
<evidence type="ECO:0000313" key="2">
    <source>
        <dbReference type="EnsemblMetazoa" id="Aqu2.1.44524_001"/>
    </source>
</evidence>
<reference evidence="2" key="1">
    <citation type="submission" date="2017-05" db="UniProtKB">
        <authorList>
            <consortium name="EnsemblMetazoa"/>
        </authorList>
    </citation>
    <scope>IDENTIFICATION</scope>
</reference>
<evidence type="ECO:0000259" key="1">
    <source>
        <dbReference type="Pfam" id="PF20209"/>
    </source>
</evidence>